<gene>
    <name evidence="1" type="ORF">IE53DRAFT_376835</name>
</gene>
<name>A0ACD0P7M6_9BASI</name>
<accession>A0ACD0P7M6</accession>
<organism evidence="1 2">
    <name type="scientific">Violaceomyces palustris</name>
    <dbReference type="NCBI Taxonomy" id="1673888"/>
    <lineage>
        <taxon>Eukaryota</taxon>
        <taxon>Fungi</taxon>
        <taxon>Dikarya</taxon>
        <taxon>Basidiomycota</taxon>
        <taxon>Ustilaginomycotina</taxon>
        <taxon>Ustilaginomycetes</taxon>
        <taxon>Violaceomycetales</taxon>
        <taxon>Violaceomycetaceae</taxon>
        <taxon>Violaceomyces</taxon>
    </lineage>
</organism>
<dbReference type="Proteomes" id="UP000245626">
    <property type="component" value="Unassembled WGS sequence"/>
</dbReference>
<proteinExistence type="predicted"/>
<reference evidence="1 2" key="1">
    <citation type="journal article" date="2018" name="Mol. Biol. Evol.">
        <title>Broad Genomic Sampling Reveals a Smut Pathogenic Ancestry of the Fungal Clade Ustilaginomycotina.</title>
        <authorList>
            <person name="Kijpornyongpan T."/>
            <person name="Mondo S.J."/>
            <person name="Barry K."/>
            <person name="Sandor L."/>
            <person name="Lee J."/>
            <person name="Lipzen A."/>
            <person name="Pangilinan J."/>
            <person name="LaButti K."/>
            <person name="Hainaut M."/>
            <person name="Henrissat B."/>
            <person name="Grigoriev I.V."/>
            <person name="Spatafora J.W."/>
            <person name="Aime M.C."/>
        </authorList>
    </citation>
    <scope>NUCLEOTIDE SEQUENCE [LARGE SCALE GENOMIC DNA]</scope>
    <source>
        <strain evidence="1 2">SA 807</strain>
    </source>
</reference>
<evidence type="ECO:0000313" key="2">
    <source>
        <dbReference type="Proteomes" id="UP000245626"/>
    </source>
</evidence>
<dbReference type="EMBL" id="KZ819698">
    <property type="protein sequence ID" value="PWN54060.1"/>
    <property type="molecule type" value="Genomic_DNA"/>
</dbReference>
<sequence length="685" mass="76346">MISLFKVGKADGGGAGGSSIDPSNFASLTLTHVRYNPHDPLAKFLSLVTLSPIFLLCSYVTIILYRRELTFINALIGQLGCEGVNWGLKRLIRQPRPTVTLGSGYGMPSSHSQFIGFFATFFLAHFSIHRPPNRSTFVGPDGKQHLNLINIMRRVEHLIAMVIIALLAILTCYSRYHLNYHTPAQIFVGFFLGSLIGGVYYYITEYLSRKPLRLPSPLGTVTPTSSPISTRNEQKASILGRQSSNRSNTNPRRRKDSQKMVSDPSSSEVVSRGSQGKRRRRSSTFSDFMPELHPAPPLRQMILDHPLAVAFRLRDGWTVWKDGGIEGEYGAWRREWEKRRKDWRPPALADVGERPTYHASLAGEGEDGGSEDGGPPKLTSRLQASVPILKKQPGKIGTREGAGNGQDVHYEMMKVALLEADKSIPLKTAFCVGCVITLADVASTNGRPVILSTGYSRELEGNTHAEQCALEKLEGLLMRIEGDGQGDDQEEVEELALNLYTTMEPCYERLSGNLPCVDRILRFNDGNHQRSSGRGNETSEVEAEEKKEEKKKKKKGRLYLVPEESINKFFPSLSASSPALEDEQGGEGKGRSERTRRSPNKVRLHIRTVHQGVKEPDDFVSENGAAKLLRNRGIQVHTVSPPKETRREASKAEEDWLEMECLRIAKKGHDDEPLPVGDFHLLWRG</sequence>
<keyword evidence="2" id="KW-1185">Reference proteome</keyword>
<protein>
    <submittedName>
        <fullName evidence="1">PAP2-domain-containing protein</fullName>
    </submittedName>
</protein>
<evidence type="ECO:0000313" key="1">
    <source>
        <dbReference type="EMBL" id="PWN54060.1"/>
    </source>
</evidence>